<keyword evidence="2" id="KW-0472">Membrane</keyword>
<evidence type="ECO:0000256" key="1">
    <source>
        <dbReference type="ARBA" id="ARBA00022729"/>
    </source>
</evidence>
<dbReference type="AlphaFoldDB" id="A0A1T4LCU8"/>
<dbReference type="EMBL" id="FUWJ01000001">
    <property type="protein sequence ID" value="SJZ52368.1"/>
    <property type="molecule type" value="Genomic_DNA"/>
</dbReference>
<name>A0A1T4LCU8_9HYPH</name>
<organism evidence="6 7">
    <name type="scientific">Enhydrobacter aerosaccus</name>
    <dbReference type="NCBI Taxonomy" id="225324"/>
    <lineage>
        <taxon>Bacteria</taxon>
        <taxon>Pseudomonadati</taxon>
        <taxon>Pseudomonadota</taxon>
        <taxon>Alphaproteobacteria</taxon>
        <taxon>Hyphomicrobiales</taxon>
        <taxon>Enhydrobacter</taxon>
    </lineage>
</organism>
<sequence>MRRTVPILLVGVVSAPLLLAGCTNNEQLRGFAPTPGSVEKIEVGTQSRDDIVRLIGSPSAVATFNPNVWYYISEKQDSWGPLKPWIVDQQVMQLTFNDSGRLQNIKKYDQADGQDITMVSRITPTAGKELTVLEQILGNVGRFTTPRQAGNPGAPTSGGGI</sequence>
<feature type="domain" description="Outer membrane protein assembly factor BamE" evidence="5">
    <location>
        <begin position="33"/>
        <end position="105"/>
    </location>
</feature>
<evidence type="ECO:0000259" key="5">
    <source>
        <dbReference type="Pfam" id="PF04355"/>
    </source>
</evidence>
<dbReference type="Pfam" id="PF04355">
    <property type="entry name" value="BamE"/>
    <property type="match status" value="1"/>
</dbReference>
<protein>
    <submittedName>
        <fullName evidence="6">Beta-barrel assembly machine subunit BamE</fullName>
    </submittedName>
</protein>
<dbReference type="GO" id="GO:0043165">
    <property type="term" value="P:Gram-negative-bacterium-type cell outer membrane assembly"/>
    <property type="evidence" value="ECO:0007669"/>
    <property type="project" value="TreeGrafter"/>
</dbReference>
<dbReference type="GO" id="GO:0051205">
    <property type="term" value="P:protein insertion into membrane"/>
    <property type="evidence" value="ECO:0007669"/>
    <property type="project" value="TreeGrafter"/>
</dbReference>
<dbReference type="GO" id="GO:0030674">
    <property type="term" value="F:protein-macromolecule adaptor activity"/>
    <property type="evidence" value="ECO:0007669"/>
    <property type="project" value="TreeGrafter"/>
</dbReference>
<dbReference type="RefSeq" id="WP_085933108.1">
    <property type="nucleotide sequence ID" value="NZ_FUWJ01000001.1"/>
</dbReference>
<dbReference type="PANTHER" id="PTHR37482:SF1">
    <property type="entry name" value="OUTER MEMBRANE PROTEIN ASSEMBLY FACTOR BAME"/>
    <property type="match status" value="1"/>
</dbReference>
<feature type="chain" id="PRO_5010533720" evidence="4">
    <location>
        <begin position="21"/>
        <end position="161"/>
    </location>
</feature>
<dbReference type="PANTHER" id="PTHR37482">
    <property type="entry name" value="OUTER MEMBRANE PROTEIN ASSEMBLY FACTOR BAME"/>
    <property type="match status" value="1"/>
</dbReference>
<dbReference type="PROSITE" id="PS51257">
    <property type="entry name" value="PROKAR_LIPOPROTEIN"/>
    <property type="match status" value="1"/>
</dbReference>
<dbReference type="InterPro" id="IPR037873">
    <property type="entry name" value="BamE-like"/>
</dbReference>
<dbReference type="STRING" id="225324.SAMN02745126_01482"/>
<keyword evidence="3" id="KW-0998">Cell outer membrane</keyword>
<gene>
    <name evidence="6" type="ORF">SAMN02745126_01482</name>
</gene>
<evidence type="ECO:0000313" key="6">
    <source>
        <dbReference type="EMBL" id="SJZ52368.1"/>
    </source>
</evidence>
<reference evidence="7" key="1">
    <citation type="submission" date="2017-02" db="EMBL/GenBank/DDBJ databases">
        <authorList>
            <person name="Varghese N."/>
            <person name="Submissions S."/>
        </authorList>
    </citation>
    <scope>NUCLEOTIDE SEQUENCE [LARGE SCALE GENOMIC DNA]</scope>
    <source>
        <strain evidence="7">ATCC 27094</strain>
    </source>
</reference>
<evidence type="ECO:0000256" key="2">
    <source>
        <dbReference type="ARBA" id="ARBA00023136"/>
    </source>
</evidence>
<keyword evidence="1 4" id="KW-0732">Signal</keyword>
<dbReference type="InterPro" id="IPR026592">
    <property type="entry name" value="BamE"/>
</dbReference>
<dbReference type="InterPro" id="IPR007450">
    <property type="entry name" value="BamE_dom"/>
</dbReference>
<dbReference type="Gene3D" id="3.30.1450.10">
    <property type="match status" value="1"/>
</dbReference>
<dbReference type="GO" id="GO:1990063">
    <property type="term" value="C:Bam protein complex"/>
    <property type="evidence" value="ECO:0007669"/>
    <property type="project" value="TreeGrafter"/>
</dbReference>
<dbReference type="Proteomes" id="UP000190092">
    <property type="component" value="Unassembled WGS sequence"/>
</dbReference>
<dbReference type="OrthoDB" id="7160681at2"/>
<feature type="signal peptide" evidence="4">
    <location>
        <begin position="1"/>
        <end position="20"/>
    </location>
</feature>
<accession>A0A1T4LCU8</accession>
<evidence type="ECO:0000256" key="4">
    <source>
        <dbReference type="SAM" id="SignalP"/>
    </source>
</evidence>
<evidence type="ECO:0000313" key="7">
    <source>
        <dbReference type="Proteomes" id="UP000190092"/>
    </source>
</evidence>
<proteinExistence type="predicted"/>
<evidence type="ECO:0000256" key="3">
    <source>
        <dbReference type="ARBA" id="ARBA00023237"/>
    </source>
</evidence>
<keyword evidence="7" id="KW-1185">Reference proteome</keyword>